<sequence>MAKSGADFHLSDEIMSVIPADPFDQLDLARKITSMAIASRVSQLEAENGILRKKIFDKDQVIAELQDRLSELNRLFQESDSQLKLSLDENFRLAKERDTLALTAKKLSRDLTKLESFKRQLMLSLNDDSSSQAAGEDTGTSDLSVARISAWKDQSSLSRNSSDAGSSKMEESKEDGTKVVGNKFSITPYITPHMSPNATPRVSSTGGSPRGFSTAGSSPKFSSSTTSPTKSRFEDQNSMGPWYPSSQQTSAASSPPRVHPLQGRTSQIDGKEFFRQARTRLSYEQFGSFLANIKELNAQRKSRQETLAMAEEIFGTENKDLYLLFHRLLNRN</sequence>
<dbReference type="AlphaFoldDB" id="A0AAP0BJ85"/>
<dbReference type="InterPro" id="IPR058936">
    <property type="entry name" value="At4g15545-like"/>
</dbReference>
<dbReference type="PANTHER" id="PTHR47383:SF8">
    <property type="entry name" value="OS01G0768300 PROTEIN"/>
    <property type="match status" value="1"/>
</dbReference>
<evidence type="ECO:0000313" key="3">
    <source>
        <dbReference type="EMBL" id="KAK8940645.1"/>
    </source>
</evidence>
<feature type="domain" description="At4g15545-like C-terminal" evidence="2">
    <location>
        <begin position="267"/>
        <end position="332"/>
    </location>
</feature>
<feature type="compositionally biased region" description="Basic and acidic residues" evidence="1">
    <location>
        <begin position="168"/>
        <end position="177"/>
    </location>
</feature>
<evidence type="ECO:0000256" key="1">
    <source>
        <dbReference type="SAM" id="MobiDB-lite"/>
    </source>
</evidence>
<dbReference type="PANTHER" id="PTHR47383">
    <property type="entry name" value="OS03G0659800 PROTEIN"/>
    <property type="match status" value="1"/>
</dbReference>
<evidence type="ECO:0000313" key="4">
    <source>
        <dbReference type="Proteomes" id="UP001418222"/>
    </source>
</evidence>
<feature type="compositionally biased region" description="Polar residues" evidence="1">
    <location>
        <begin position="154"/>
        <end position="165"/>
    </location>
</feature>
<gene>
    <name evidence="3" type="ORF">KSP39_PZI010066</name>
</gene>
<feature type="compositionally biased region" description="Polar residues" evidence="1">
    <location>
        <begin position="194"/>
        <end position="207"/>
    </location>
</feature>
<comment type="caution">
    <text evidence="3">The sequence shown here is derived from an EMBL/GenBank/DDBJ whole genome shotgun (WGS) entry which is preliminary data.</text>
</comment>
<name>A0AAP0BJ85_9ASPA</name>
<feature type="compositionally biased region" description="Low complexity" evidence="1">
    <location>
        <begin position="212"/>
        <end position="230"/>
    </location>
</feature>
<dbReference type="EMBL" id="JBBWWQ010000008">
    <property type="protein sequence ID" value="KAK8940645.1"/>
    <property type="molecule type" value="Genomic_DNA"/>
</dbReference>
<organism evidence="3 4">
    <name type="scientific">Platanthera zijinensis</name>
    <dbReference type="NCBI Taxonomy" id="2320716"/>
    <lineage>
        <taxon>Eukaryota</taxon>
        <taxon>Viridiplantae</taxon>
        <taxon>Streptophyta</taxon>
        <taxon>Embryophyta</taxon>
        <taxon>Tracheophyta</taxon>
        <taxon>Spermatophyta</taxon>
        <taxon>Magnoliopsida</taxon>
        <taxon>Liliopsida</taxon>
        <taxon>Asparagales</taxon>
        <taxon>Orchidaceae</taxon>
        <taxon>Orchidoideae</taxon>
        <taxon>Orchideae</taxon>
        <taxon>Orchidinae</taxon>
        <taxon>Platanthera</taxon>
    </lineage>
</organism>
<reference evidence="3 4" key="1">
    <citation type="journal article" date="2022" name="Nat. Plants">
        <title>Genomes of leafy and leafless Platanthera orchids illuminate the evolution of mycoheterotrophy.</title>
        <authorList>
            <person name="Li M.H."/>
            <person name="Liu K.W."/>
            <person name="Li Z."/>
            <person name="Lu H.C."/>
            <person name="Ye Q.L."/>
            <person name="Zhang D."/>
            <person name="Wang J.Y."/>
            <person name="Li Y.F."/>
            <person name="Zhong Z.M."/>
            <person name="Liu X."/>
            <person name="Yu X."/>
            <person name="Liu D.K."/>
            <person name="Tu X.D."/>
            <person name="Liu B."/>
            <person name="Hao Y."/>
            <person name="Liao X.Y."/>
            <person name="Jiang Y.T."/>
            <person name="Sun W.H."/>
            <person name="Chen J."/>
            <person name="Chen Y.Q."/>
            <person name="Ai Y."/>
            <person name="Zhai J.W."/>
            <person name="Wu S.S."/>
            <person name="Zhou Z."/>
            <person name="Hsiao Y.Y."/>
            <person name="Wu W.L."/>
            <person name="Chen Y.Y."/>
            <person name="Lin Y.F."/>
            <person name="Hsu J.L."/>
            <person name="Li C.Y."/>
            <person name="Wang Z.W."/>
            <person name="Zhao X."/>
            <person name="Zhong W.Y."/>
            <person name="Ma X.K."/>
            <person name="Ma L."/>
            <person name="Huang J."/>
            <person name="Chen G.Z."/>
            <person name="Huang M.Z."/>
            <person name="Huang L."/>
            <person name="Peng D.H."/>
            <person name="Luo Y.B."/>
            <person name="Zou S.Q."/>
            <person name="Chen S.P."/>
            <person name="Lan S."/>
            <person name="Tsai W.C."/>
            <person name="Van de Peer Y."/>
            <person name="Liu Z.J."/>
        </authorList>
    </citation>
    <scope>NUCLEOTIDE SEQUENCE [LARGE SCALE GENOMIC DNA]</scope>
    <source>
        <strain evidence="3">Lor287</strain>
    </source>
</reference>
<keyword evidence="4" id="KW-1185">Reference proteome</keyword>
<proteinExistence type="predicted"/>
<evidence type="ECO:0000259" key="2">
    <source>
        <dbReference type="Pfam" id="PF25972"/>
    </source>
</evidence>
<dbReference type="InterPro" id="IPR058935">
    <property type="entry name" value="At4g15545-like_C"/>
</dbReference>
<dbReference type="Pfam" id="PF25972">
    <property type="entry name" value="At4g15545_C"/>
    <property type="match status" value="1"/>
</dbReference>
<accession>A0AAP0BJ85</accession>
<protein>
    <recommendedName>
        <fullName evidence="2">At4g15545-like C-terminal domain-containing protein</fullName>
    </recommendedName>
</protein>
<feature type="compositionally biased region" description="Low complexity" evidence="1">
    <location>
        <begin position="244"/>
        <end position="256"/>
    </location>
</feature>
<feature type="region of interest" description="Disordered" evidence="1">
    <location>
        <begin position="154"/>
        <end position="265"/>
    </location>
</feature>
<dbReference type="Proteomes" id="UP001418222">
    <property type="component" value="Unassembled WGS sequence"/>
</dbReference>